<dbReference type="EMBL" id="AP013068">
    <property type="protein sequence ID" value="BAN48777.1"/>
    <property type="molecule type" value="Genomic_DNA"/>
</dbReference>
<evidence type="ECO:0000313" key="3">
    <source>
        <dbReference type="EMBL" id="BAN48777.1"/>
    </source>
</evidence>
<dbReference type="STRING" id="1245471.PCA10_30450"/>
<reference evidence="3 4" key="1">
    <citation type="journal article" date="2013" name="Genome Announc.">
        <title>Complete Genome Sequence of the Carbazole Degrader Pseudomonas resinovorans Strain CA10 (NBRC 106553).</title>
        <authorList>
            <person name="Shintani M."/>
            <person name="Hosoyama A."/>
            <person name="Ohji S."/>
            <person name="Tsuchikane K."/>
            <person name="Takarada H."/>
            <person name="Yamazoe A."/>
            <person name="Fujita N."/>
            <person name="Nojiri H."/>
        </authorList>
    </citation>
    <scope>NUCLEOTIDE SEQUENCE [LARGE SCALE GENOMIC DNA]</scope>
    <source>
        <strain evidence="3 4">NBRC 106553</strain>
    </source>
</reference>
<protein>
    <submittedName>
        <fullName evidence="3">Putative oxidoreductase</fullName>
    </submittedName>
</protein>
<dbReference type="PANTHER" id="PTHR13847">
    <property type="entry name" value="SARCOSINE DEHYDROGENASE-RELATED"/>
    <property type="match status" value="1"/>
</dbReference>
<evidence type="ECO:0000259" key="2">
    <source>
        <dbReference type="Pfam" id="PF01266"/>
    </source>
</evidence>
<dbReference type="AlphaFoldDB" id="S6AFK3"/>
<dbReference type="InterPro" id="IPR036188">
    <property type="entry name" value="FAD/NAD-bd_sf"/>
</dbReference>
<dbReference type="GO" id="GO:0005737">
    <property type="term" value="C:cytoplasm"/>
    <property type="evidence" value="ECO:0007669"/>
    <property type="project" value="TreeGrafter"/>
</dbReference>
<dbReference type="PANTHER" id="PTHR13847:SF285">
    <property type="entry name" value="FAD DEPENDENT OXIDOREDUCTASE DOMAIN-CONTAINING PROTEIN"/>
    <property type="match status" value="1"/>
</dbReference>
<gene>
    <name evidence="3" type="ORF">PCA10_30450</name>
</gene>
<dbReference type="Gene3D" id="3.30.9.10">
    <property type="entry name" value="D-Amino Acid Oxidase, subunit A, domain 2"/>
    <property type="match status" value="1"/>
</dbReference>
<name>S6AFK3_METRE</name>
<dbReference type="HOGENOM" id="CLU_007884_3_2_6"/>
<dbReference type="eggNOG" id="COG0665">
    <property type="taxonomic scope" value="Bacteria"/>
</dbReference>
<dbReference type="Gene3D" id="3.50.50.60">
    <property type="entry name" value="FAD/NAD(P)-binding domain"/>
    <property type="match status" value="1"/>
</dbReference>
<dbReference type="Proteomes" id="UP000015503">
    <property type="component" value="Chromosome"/>
</dbReference>
<proteinExistence type="predicted"/>
<dbReference type="Pfam" id="PF01266">
    <property type="entry name" value="DAO"/>
    <property type="match status" value="1"/>
</dbReference>
<sequence>MNRGLTMKLTLTPPLKPSYWMDSPASKAAVSPPLKGRHQVDVLIVGGGFVGLWTAMTLKQLEPDARVMLLEQDVCGGGASGRNGGFVMSWWPKIGTLRSFCDERQARFLGDSAERAIYELGEFCAEHGIDAHFRQSGWLWTATTPQHVDTWNGTLAACERLGVQPFERLDAAEVARRTGSSVHLAGVFERSNATVQPALLARGMRRVALARGVEIHEHSGVTGISPGEPVRVTTAQGQVEATNLVLTTNAWAAALPELAQLMVPVNSSIVVTEAVPERLAEAGWSGGEAITDSQLMVDYYRTTRDGRIAFGKGTGAIAYGSRIGQVFSEDPASLLLTEADLRRTYPMLGDVGLTHRWSGPIDRTYDSLPIFGRLGGQANIHYGIGWSGNGVGPSRLGGRILASLALGRDDQWSRCPLVERQCRRFPPEPLRYIGGSMVRNAVIRKERAELAGATPAALDRMLARFAPAGLEDKS</sequence>
<dbReference type="SUPFAM" id="SSF51905">
    <property type="entry name" value="FAD/NAD(P)-binding domain"/>
    <property type="match status" value="1"/>
</dbReference>
<feature type="domain" description="FAD dependent oxidoreductase" evidence="2">
    <location>
        <begin position="41"/>
        <end position="404"/>
    </location>
</feature>
<dbReference type="InterPro" id="IPR006076">
    <property type="entry name" value="FAD-dep_OxRdtase"/>
</dbReference>
<dbReference type="PATRIC" id="fig|1245471.3.peg.3067"/>
<dbReference type="GO" id="GO:0016491">
    <property type="term" value="F:oxidoreductase activity"/>
    <property type="evidence" value="ECO:0007669"/>
    <property type="project" value="UniProtKB-KW"/>
</dbReference>
<evidence type="ECO:0000256" key="1">
    <source>
        <dbReference type="ARBA" id="ARBA00023002"/>
    </source>
</evidence>
<keyword evidence="1" id="KW-0560">Oxidoreductase</keyword>
<keyword evidence="4" id="KW-1185">Reference proteome</keyword>
<accession>S6AFK3</accession>
<evidence type="ECO:0000313" key="4">
    <source>
        <dbReference type="Proteomes" id="UP000015503"/>
    </source>
</evidence>
<dbReference type="KEGG" id="pre:PCA10_30450"/>
<organism evidence="3 4">
    <name type="scientific">Metapseudomonas resinovorans NBRC 106553</name>
    <dbReference type="NCBI Taxonomy" id="1245471"/>
    <lineage>
        <taxon>Bacteria</taxon>
        <taxon>Pseudomonadati</taxon>
        <taxon>Pseudomonadota</taxon>
        <taxon>Gammaproteobacteria</taxon>
        <taxon>Pseudomonadales</taxon>
        <taxon>Pseudomonadaceae</taxon>
        <taxon>Metapseudomonas</taxon>
    </lineage>
</organism>